<feature type="transmembrane region" description="Helical" evidence="5">
    <location>
        <begin position="41"/>
        <end position="60"/>
    </location>
</feature>
<dbReference type="PANTHER" id="PTHR42723">
    <property type="entry name" value="CHLOROPHYLL SYNTHASE"/>
    <property type="match status" value="1"/>
</dbReference>
<evidence type="ECO:0000256" key="3">
    <source>
        <dbReference type="ARBA" id="ARBA00022989"/>
    </source>
</evidence>
<feature type="transmembrane region" description="Helical" evidence="5">
    <location>
        <begin position="201"/>
        <end position="220"/>
    </location>
</feature>
<feature type="transmembrane region" description="Helical" evidence="5">
    <location>
        <begin position="168"/>
        <end position="189"/>
    </location>
</feature>
<gene>
    <name evidence="6" type="ORF">BDV25DRAFT_169200</name>
</gene>
<keyword evidence="2 5" id="KW-0812">Transmembrane</keyword>
<dbReference type="Gene3D" id="1.10.357.140">
    <property type="entry name" value="UbiA prenyltransferase"/>
    <property type="match status" value="1"/>
</dbReference>
<dbReference type="InterPro" id="IPR044878">
    <property type="entry name" value="UbiA_sf"/>
</dbReference>
<dbReference type="Pfam" id="PF01040">
    <property type="entry name" value="UbiA"/>
    <property type="match status" value="1"/>
</dbReference>
<evidence type="ECO:0000256" key="5">
    <source>
        <dbReference type="SAM" id="Phobius"/>
    </source>
</evidence>
<keyword evidence="7" id="KW-1185">Reference proteome</keyword>
<sequence>MVQGDCYKTEPSAEMPHTPKNRSIFYHLYSLYLFSRNDFKIILLPQTAVGVFQALAGNVVTTNNTPHPAMILARVPLVAFWNWINLLIFNLANQRLPSSIVEDSIIKPWRPVVSGRVSEHEARWLLLLLLPLTICLSYCLNTSYEAMAMIAMVWMYNDLGGADENHGFRNLLNAFAFACYGSGSTIIAAGYGQHGLNQAGYIWLSMIGLIVFTTLQVQDIPDIEGDSARGRRTFPIVHGHWAARWSVALGTLLWSAICPTFWCLDVTGYLLLLVPGALIAYRTLSIHGAAEDDTTYKMWCGWLVLVYLLPLYKNPVALTQDFPIQNVW</sequence>
<evidence type="ECO:0000313" key="7">
    <source>
        <dbReference type="Proteomes" id="UP000325780"/>
    </source>
</evidence>
<comment type="subcellular location">
    <subcellularLocation>
        <location evidence="1">Membrane</location>
        <topology evidence="1">Multi-pass membrane protein</topology>
    </subcellularLocation>
</comment>
<dbReference type="PANTHER" id="PTHR42723:SF1">
    <property type="entry name" value="CHLOROPHYLL SYNTHASE, CHLOROPLASTIC"/>
    <property type="match status" value="1"/>
</dbReference>
<evidence type="ECO:0000313" key="6">
    <source>
        <dbReference type="EMBL" id="KAE8147339.1"/>
    </source>
</evidence>
<dbReference type="AlphaFoldDB" id="A0A5N6TMK3"/>
<evidence type="ECO:0000256" key="4">
    <source>
        <dbReference type="ARBA" id="ARBA00023136"/>
    </source>
</evidence>
<evidence type="ECO:0000256" key="2">
    <source>
        <dbReference type="ARBA" id="ARBA00022692"/>
    </source>
</evidence>
<dbReference type="OrthoDB" id="434972at2759"/>
<keyword evidence="3 5" id="KW-1133">Transmembrane helix</keyword>
<dbReference type="InterPro" id="IPR000537">
    <property type="entry name" value="UbiA_prenyltransferase"/>
</dbReference>
<dbReference type="Proteomes" id="UP000325780">
    <property type="component" value="Unassembled WGS sequence"/>
</dbReference>
<dbReference type="CDD" id="cd13965">
    <property type="entry name" value="PT_UbiA_3"/>
    <property type="match status" value="1"/>
</dbReference>
<dbReference type="GO" id="GO:0016765">
    <property type="term" value="F:transferase activity, transferring alkyl or aryl (other than methyl) groups"/>
    <property type="evidence" value="ECO:0007669"/>
    <property type="project" value="InterPro"/>
</dbReference>
<organism evidence="6 7">
    <name type="scientific">Aspergillus avenaceus</name>
    <dbReference type="NCBI Taxonomy" id="36643"/>
    <lineage>
        <taxon>Eukaryota</taxon>
        <taxon>Fungi</taxon>
        <taxon>Dikarya</taxon>
        <taxon>Ascomycota</taxon>
        <taxon>Pezizomycotina</taxon>
        <taxon>Eurotiomycetes</taxon>
        <taxon>Eurotiomycetidae</taxon>
        <taxon>Eurotiales</taxon>
        <taxon>Aspergillaceae</taxon>
        <taxon>Aspergillus</taxon>
        <taxon>Aspergillus subgen. Circumdati</taxon>
    </lineage>
</organism>
<dbReference type="InterPro" id="IPR050475">
    <property type="entry name" value="Prenyltransferase_related"/>
</dbReference>
<reference evidence="6 7" key="1">
    <citation type="submission" date="2019-04" db="EMBL/GenBank/DDBJ databases">
        <title>Friends and foes A comparative genomics study of 23 Aspergillus species from section Flavi.</title>
        <authorList>
            <consortium name="DOE Joint Genome Institute"/>
            <person name="Kjaerbolling I."/>
            <person name="Vesth T."/>
            <person name="Frisvad J.C."/>
            <person name="Nybo J.L."/>
            <person name="Theobald S."/>
            <person name="Kildgaard S."/>
            <person name="Isbrandt T."/>
            <person name="Kuo A."/>
            <person name="Sato A."/>
            <person name="Lyhne E.K."/>
            <person name="Kogle M.E."/>
            <person name="Wiebenga A."/>
            <person name="Kun R.S."/>
            <person name="Lubbers R.J."/>
            <person name="Makela M.R."/>
            <person name="Barry K."/>
            <person name="Chovatia M."/>
            <person name="Clum A."/>
            <person name="Daum C."/>
            <person name="Haridas S."/>
            <person name="He G."/>
            <person name="LaButti K."/>
            <person name="Lipzen A."/>
            <person name="Mondo S."/>
            <person name="Riley R."/>
            <person name="Salamov A."/>
            <person name="Simmons B.A."/>
            <person name="Magnuson J.K."/>
            <person name="Henrissat B."/>
            <person name="Mortensen U.H."/>
            <person name="Larsen T.O."/>
            <person name="Devries R.P."/>
            <person name="Grigoriev I.V."/>
            <person name="Machida M."/>
            <person name="Baker S.E."/>
            <person name="Andersen M.R."/>
        </authorList>
    </citation>
    <scope>NUCLEOTIDE SEQUENCE [LARGE SCALE GENOMIC DNA]</scope>
    <source>
        <strain evidence="6 7">IBT 18842</strain>
    </source>
</reference>
<proteinExistence type="predicted"/>
<name>A0A5N6TMK3_ASPAV</name>
<protein>
    <submittedName>
        <fullName evidence="6">UbiA prenyltransferase family-domain-containing protein</fullName>
    </submittedName>
</protein>
<evidence type="ECO:0000256" key="1">
    <source>
        <dbReference type="ARBA" id="ARBA00004141"/>
    </source>
</evidence>
<keyword evidence="6" id="KW-0808">Transferase</keyword>
<feature type="transmembrane region" description="Helical" evidence="5">
    <location>
        <begin position="72"/>
        <end position="92"/>
    </location>
</feature>
<keyword evidence="4 5" id="KW-0472">Membrane</keyword>
<feature type="transmembrane region" description="Helical" evidence="5">
    <location>
        <begin position="124"/>
        <end position="156"/>
    </location>
</feature>
<dbReference type="GO" id="GO:0016020">
    <property type="term" value="C:membrane"/>
    <property type="evidence" value="ECO:0007669"/>
    <property type="project" value="UniProtKB-SubCell"/>
</dbReference>
<accession>A0A5N6TMK3</accession>
<dbReference type="EMBL" id="ML742212">
    <property type="protein sequence ID" value="KAE8147339.1"/>
    <property type="molecule type" value="Genomic_DNA"/>
</dbReference>